<dbReference type="SUPFAM" id="SSF52047">
    <property type="entry name" value="RNI-like"/>
    <property type="match status" value="1"/>
</dbReference>
<evidence type="ECO:0000313" key="1">
    <source>
        <dbReference type="EMBL" id="KAK7058008.1"/>
    </source>
</evidence>
<comment type="caution">
    <text evidence="1">The sequence shown here is derived from an EMBL/GenBank/DDBJ whole genome shotgun (WGS) entry which is preliminary data.</text>
</comment>
<accession>A0AAW0E2R6</accession>
<sequence>MDPIFPPELEREILETAAYRDRSLIPSLLRVCRRVHHWIEPLLYRVLVLNDGPDPRLLAAFQSKPTPFLRQNLRHFFVDYENSIKDTVKDILAGCPDLISLFFDGNLPPDFLPLLDAMRITKLNLWISDEMNSWANSTLSRPMLRSVTHLELFNSTNHPLVAPAAWEAWSGLTLLPTLTHLCLSDDLSKLLLDLVIEHCNSLQLILAAFWDPELRPTESAMQYAEGLTTTDPRVVVMNMTHFTSDWERAAWGGEDFWVRAERFVARKRKGDIERTCHYLDE</sequence>
<protein>
    <recommendedName>
        <fullName evidence="3">F-box domain-containing protein</fullName>
    </recommendedName>
</protein>
<dbReference type="EMBL" id="JAWWNJ010000004">
    <property type="protein sequence ID" value="KAK7058008.1"/>
    <property type="molecule type" value="Genomic_DNA"/>
</dbReference>
<evidence type="ECO:0008006" key="3">
    <source>
        <dbReference type="Google" id="ProtNLM"/>
    </source>
</evidence>
<dbReference type="Proteomes" id="UP001362999">
    <property type="component" value="Unassembled WGS sequence"/>
</dbReference>
<evidence type="ECO:0000313" key="2">
    <source>
        <dbReference type="Proteomes" id="UP001362999"/>
    </source>
</evidence>
<name>A0AAW0E2R6_9AGAR</name>
<proteinExistence type="predicted"/>
<dbReference type="AlphaFoldDB" id="A0AAW0E2R6"/>
<organism evidence="1 2">
    <name type="scientific">Favolaschia claudopus</name>
    <dbReference type="NCBI Taxonomy" id="2862362"/>
    <lineage>
        <taxon>Eukaryota</taxon>
        <taxon>Fungi</taxon>
        <taxon>Dikarya</taxon>
        <taxon>Basidiomycota</taxon>
        <taxon>Agaricomycotina</taxon>
        <taxon>Agaricomycetes</taxon>
        <taxon>Agaricomycetidae</taxon>
        <taxon>Agaricales</taxon>
        <taxon>Marasmiineae</taxon>
        <taxon>Mycenaceae</taxon>
        <taxon>Favolaschia</taxon>
    </lineage>
</organism>
<gene>
    <name evidence="1" type="ORF">R3P38DRAFT_1191526</name>
</gene>
<reference evidence="1 2" key="1">
    <citation type="journal article" date="2024" name="J Genomics">
        <title>Draft genome sequencing and assembly of Favolaschia claudopus CIRM-BRFM 2984 isolated from oak limbs.</title>
        <authorList>
            <person name="Navarro D."/>
            <person name="Drula E."/>
            <person name="Chaduli D."/>
            <person name="Cazenave R."/>
            <person name="Ahrendt S."/>
            <person name="Wang J."/>
            <person name="Lipzen A."/>
            <person name="Daum C."/>
            <person name="Barry K."/>
            <person name="Grigoriev I.V."/>
            <person name="Favel A."/>
            <person name="Rosso M.N."/>
            <person name="Martin F."/>
        </authorList>
    </citation>
    <scope>NUCLEOTIDE SEQUENCE [LARGE SCALE GENOMIC DNA]</scope>
    <source>
        <strain evidence="1 2">CIRM-BRFM 2984</strain>
    </source>
</reference>
<keyword evidence="2" id="KW-1185">Reference proteome</keyword>